<dbReference type="EMBL" id="GBRH01218204">
    <property type="protein sequence ID" value="JAD79691.1"/>
    <property type="molecule type" value="Transcribed_RNA"/>
</dbReference>
<evidence type="ECO:0000313" key="1">
    <source>
        <dbReference type="EMBL" id="JAD79691.1"/>
    </source>
</evidence>
<organism evidence="1">
    <name type="scientific">Arundo donax</name>
    <name type="common">Giant reed</name>
    <name type="synonym">Donax arundinaceus</name>
    <dbReference type="NCBI Taxonomy" id="35708"/>
    <lineage>
        <taxon>Eukaryota</taxon>
        <taxon>Viridiplantae</taxon>
        <taxon>Streptophyta</taxon>
        <taxon>Embryophyta</taxon>
        <taxon>Tracheophyta</taxon>
        <taxon>Spermatophyta</taxon>
        <taxon>Magnoliopsida</taxon>
        <taxon>Liliopsida</taxon>
        <taxon>Poales</taxon>
        <taxon>Poaceae</taxon>
        <taxon>PACMAD clade</taxon>
        <taxon>Arundinoideae</taxon>
        <taxon>Arundineae</taxon>
        <taxon>Arundo</taxon>
    </lineage>
</organism>
<name>A0A0A9CVT6_ARUDO</name>
<proteinExistence type="predicted"/>
<dbReference type="AlphaFoldDB" id="A0A0A9CVT6"/>
<accession>A0A0A9CVT6</accession>
<sequence length="46" mass="5404">MSFFQKHRYGDTRIYIKKIQFTPSNSSRSPISISCLYILFGFRIVG</sequence>
<protein>
    <submittedName>
        <fullName evidence="1">Uncharacterized protein</fullName>
    </submittedName>
</protein>
<reference evidence="1" key="2">
    <citation type="journal article" date="2015" name="Data Brief">
        <title>Shoot transcriptome of the giant reed, Arundo donax.</title>
        <authorList>
            <person name="Barrero R.A."/>
            <person name="Guerrero F.D."/>
            <person name="Moolhuijzen P."/>
            <person name="Goolsby J.A."/>
            <person name="Tidwell J."/>
            <person name="Bellgard S.E."/>
            <person name="Bellgard M.I."/>
        </authorList>
    </citation>
    <scope>NUCLEOTIDE SEQUENCE</scope>
    <source>
        <tissue evidence="1">Shoot tissue taken approximately 20 cm above the soil surface</tissue>
    </source>
</reference>
<reference evidence="1" key="1">
    <citation type="submission" date="2014-09" db="EMBL/GenBank/DDBJ databases">
        <authorList>
            <person name="Magalhaes I.L.F."/>
            <person name="Oliveira U."/>
            <person name="Santos F.R."/>
            <person name="Vidigal T.H.D.A."/>
            <person name="Brescovit A.D."/>
            <person name="Santos A.J."/>
        </authorList>
    </citation>
    <scope>NUCLEOTIDE SEQUENCE</scope>
    <source>
        <tissue evidence="1">Shoot tissue taken approximately 20 cm above the soil surface</tissue>
    </source>
</reference>